<sequence>ANKKENQILLYLQDIQSTNFQDLQIPLWRIKDEEILNEISDYLIKRKFLNINKKIEVVFDQIKQKIINIIENAKEKYIEKLGENCDFIQSLIEVFQKVVPVDLIQGKLQNFTNKEDFEMFFQDLLQNQERKNLFQELKEQYQAILDQEKQLNYKNLRNQFLIELPNLLSDHSLDRQESPFYQKQNQDDQLILKKVNSIKEEVKIIIMGPQSVPKNGFINTLIHQEFSNEKIQAKNKSYVYPFQIQEKNLTLVLQEIEEINKQSKVNLENMKVLVLLADKNSKIEELEYNLVQFQEMGVKADQFEKILIFLVFLEEKENENQQIFQNIKEFFKNYKINDFLKVNNKDYQQVKDCFIKILQQQQQFI</sequence>
<accession>G0QXU8</accession>
<dbReference type="AlphaFoldDB" id="G0QXU8"/>
<gene>
    <name evidence="2" type="ORF">IMG5_145360</name>
</gene>
<dbReference type="Proteomes" id="UP000008983">
    <property type="component" value="Unassembled WGS sequence"/>
</dbReference>
<dbReference type="InterPro" id="IPR027417">
    <property type="entry name" value="P-loop_NTPase"/>
</dbReference>
<dbReference type="eggNOG" id="ENOG502R2T4">
    <property type="taxonomic scope" value="Eukaryota"/>
</dbReference>
<organism evidence="2 3">
    <name type="scientific">Ichthyophthirius multifiliis</name>
    <name type="common">White spot disease agent</name>
    <name type="synonym">Ich</name>
    <dbReference type="NCBI Taxonomy" id="5932"/>
    <lineage>
        <taxon>Eukaryota</taxon>
        <taxon>Sar</taxon>
        <taxon>Alveolata</taxon>
        <taxon>Ciliophora</taxon>
        <taxon>Intramacronucleata</taxon>
        <taxon>Oligohymenophorea</taxon>
        <taxon>Hymenostomatida</taxon>
        <taxon>Ophryoglenina</taxon>
        <taxon>Ichthyophthirius</taxon>
    </lineage>
</organism>
<proteinExistence type="predicted"/>
<evidence type="ECO:0000313" key="3">
    <source>
        <dbReference type="Proteomes" id="UP000008983"/>
    </source>
</evidence>
<reference evidence="2 3" key="1">
    <citation type="submission" date="2011-07" db="EMBL/GenBank/DDBJ databases">
        <authorList>
            <person name="Coyne R."/>
            <person name="Brami D."/>
            <person name="Johnson J."/>
            <person name="Hostetler J."/>
            <person name="Hannick L."/>
            <person name="Clark T."/>
            <person name="Cassidy-Hanley D."/>
            <person name="Inman J."/>
        </authorList>
    </citation>
    <scope>NUCLEOTIDE SEQUENCE [LARGE SCALE GENOMIC DNA]</scope>
    <source>
        <strain evidence="2 3">G5</strain>
    </source>
</reference>
<dbReference type="EMBL" id="GL984089">
    <property type="protein sequence ID" value="EGR29945.1"/>
    <property type="molecule type" value="Genomic_DNA"/>
</dbReference>
<feature type="coiled-coil region" evidence="1">
    <location>
        <begin position="253"/>
        <end position="333"/>
    </location>
</feature>
<protein>
    <recommendedName>
        <fullName evidence="4">P-loop containing nucleoside triphosphate hydrolase</fullName>
    </recommendedName>
</protein>
<evidence type="ECO:0000256" key="1">
    <source>
        <dbReference type="SAM" id="Coils"/>
    </source>
</evidence>
<dbReference type="Gene3D" id="3.40.50.300">
    <property type="entry name" value="P-loop containing nucleotide triphosphate hydrolases"/>
    <property type="match status" value="1"/>
</dbReference>
<dbReference type="STRING" id="857967.G0QXU8"/>
<feature type="non-terminal residue" evidence="2">
    <location>
        <position position="1"/>
    </location>
</feature>
<keyword evidence="1" id="KW-0175">Coiled coil</keyword>
<keyword evidence="3" id="KW-1185">Reference proteome</keyword>
<dbReference type="InParanoid" id="G0QXU8"/>
<dbReference type="RefSeq" id="XP_004031181.1">
    <property type="nucleotide sequence ID" value="XM_004031133.1"/>
</dbReference>
<dbReference type="GeneID" id="14906059"/>
<evidence type="ECO:0000313" key="2">
    <source>
        <dbReference type="EMBL" id="EGR29945.1"/>
    </source>
</evidence>
<dbReference type="OMA" id="NDHENLP"/>
<dbReference type="SUPFAM" id="SSF52540">
    <property type="entry name" value="P-loop containing nucleoside triphosphate hydrolases"/>
    <property type="match status" value="1"/>
</dbReference>
<name>G0QXU8_ICHMU</name>
<evidence type="ECO:0008006" key="4">
    <source>
        <dbReference type="Google" id="ProtNLM"/>
    </source>
</evidence>